<evidence type="ECO:0000313" key="2">
    <source>
        <dbReference type="Proteomes" id="UP000325081"/>
    </source>
</evidence>
<proteinExistence type="predicted"/>
<reference evidence="2" key="1">
    <citation type="journal article" date="2019" name="Curr. Biol.">
        <title>Genome Sequence of Striga asiatica Provides Insight into the Evolution of Plant Parasitism.</title>
        <authorList>
            <person name="Yoshida S."/>
            <person name="Kim S."/>
            <person name="Wafula E.K."/>
            <person name="Tanskanen J."/>
            <person name="Kim Y.M."/>
            <person name="Honaas L."/>
            <person name="Yang Z."/>
            <person name="Spallek T."/>
            <person name="Conn C.E."/>
            <person name="Ichihashi Y."/>
            <person name="Cheong K."/>
            <person name="Cui S."/>
            <person name="Der J.P."/>
            <person name="Gundlach H."/>
            <person name="Jiao Y."/>
            <person name="Hori C."/>
            <person name="Ishida J.K."/>
            <person name="Kasahara H."/>
            <person name="Kiba T."/>
            <person name="Kim M.S."/>
            <person name="Koo N."/>
            <person name="Laohavisit A."/>
            <person name="Lee Y.H."/>
            <person name="Lumba S."/>
            <person name="McCourt P."/>
            <person name="Mortimer J.C."/>
            <person name="Mutuku J.M."/>
            <person name="Nomura T."/>
            <person name="Sasaki-Sekimoto Y."/>
            <person name="Seto Y."/>
            <person name="Wang Y."/>
            <person name="Wakatake T."/>
            <person name="Sakakibara H."/>
            <person name="Demura T."/>
            <person name="Yamaguchi S."/>
            <person name="Yoneyama K."/>
            <person name="Manabe R.I."/>
            <person name="Nelson D.C."/>
            <person name="Schulman A.H."/>
            <person name="Timko M.P."/>
            <person name="dePamphilis C.W."/>
            <person name="Choi D."/>
            <person name="Shirasu K."/>
        </authorList>
    </citation>
    <scope>NUCLEOTIDE SEQUENCE [LARGE SCALE GENOMIC DNA]</scope>
    <source>
        <strain evidence="2">cv. UVA1</strain>
    </source>
</reference>
<name>A0A5A7QNV3_STRAF</name>
<sequence>MSSLGFGIAHCRRRTTFHHRKQPQISPRRSVNVLPKRTDQVSLGRRRKQTIEAMRAVVQRVASASVEVCLQWCVWSNDESETSQLLCLLVFFSLVNLVNDGPVTMQLDSRQLSKNSNGEAEGS</sequence>
<gene>
    <name evidence="1" type="ORF">STAS_23903</name>
</gene>
<dbReference type="AlphaFoldDB" id="A0A5A7QNV3"/>
<dbReference type="Proteomes" id="UP000325081">
    <property type="component" value="Unassembled WGS sequence"/>
</dbReference>
<comment type="caution">
    <text evidence="1">The sequence shown here is derived from an EMBL/GenBank/DDBJ whole genome shotgun (WGS) entry which is preliminary data.</text>
</comment>
<keyword evidence="2" id="KW-1185">Reference proteome</keyword>
<dbReference type="EMBL" id="BKCP01007627">
    <property type="protein sequence ID" value="GER46840.1"/>
    <property type="molecule type" value="Genomic_DNA"/>
</dbReference>
<evidence type="ECO:0000313" key="1">
    <source>
        <dbReference type="EMBL" id="GER46840.1"/>
    </source>
</evidence>
<organism evidence="1 2">
    <name type="scientific">Striga asiatica</name>
    <name type="common">Asiatic witchweed</name>
    <name type="synonym">Buchnera asiatica</name>
    <dbReference type="NCBI Taxonomy" id="4170"/>
    <lineage>
        <taxon>Eukaryota</taxon>
        <taxon>Viridiplantae</taxon>
        <taxon>Streptophyta</taxon>
        <taxon>Embryophyta</taxon>
        <taxon>Tracheophyta</taxon>
        <taxon>Spermatophyta</taxon>
        <taxon>Magnoliopsida</taxon>
        <taxon>eudicotyledons</taxon>
        <taxon>Gunneridae</taxon>
        <taxon>Pentapetalae</taxon>
        <taxon>asterids</taxon>
        <taxon>lamiids</taxon>
        <taxon>Lamiales</taxon>
        <taxon>Orobanchaceae</taxon>
        <taxon>Buchnereae</taxon>
        <taxon>Striga</taxon>
    </lineage>
</organism>
<accession>A0A5A7QNV3</accession>
<protein>
    <submittedName>
        <fullName evidence="1">D-tyrosyl-tRNA(Tyr) deacylase</fullName>
    </submittedName>
</protein>